<dbReference type="EMBL" id="JAUSRG010000013">
    <property type="protein sequence ID" value="MDP9906689.1"/>
    <property type="molecule type" value="Genomic_DNA"/>
</dbReference>
<evidence type="ECO:0000313" key="2">
    <source>
        <dbReference type="EMBL" id="MDQ0182367.1"/>
    </source>
</evidence>
<dbReference type="RefSeq" id="WP_306963198.1">
    <property type="nucleotide sequence ID" value="NZ_JAUSRG010000013.1"/>
</dbReference>
<comment type="caution">
    <text evidence="1">The sequence shown here is derived from an EMBL/GenBank/DDBJ whole genome shotgun (WGS) entry which is preliminary data.</text>
</comment>
<evidence type="ECO:0000313" key="1">
    <source>
        <dbReference type="EMBL" id="MDP9906689.1"/>
    </source>
</evidence>
<keyword evidence="3" id="KW-1185">Reference proteome</keyword>
<sequence length="103" mass="11759">MESISWPKAWQPEARAALLEFIDSEDRVEITVGDPSTSIHGTVLAGYIYLEGAELMIAYERSGRADVHPWPLLAGPVLEIVKLSRPRRRSIYRHPKWLSPRHN</sequence>
<dbReference type="EMBL" id="JAUSTF010000011">
    <property type="protein sequence ID" value="MDQ0182367.1"/>
    <property type="molecule type" value="Genomic_DNA"/>
</dbReference>
<evidence type="ECO:0000313" key="3">
    <source>
        <dbReference type="Proteomes" id="UP001230951"/>
    </source>
</evidence>
<organism evidence="1 4">
    <name type="scientific">Arthrobacter bambusae</name>
    <dbReference type="NCBI Taxonomy" id="1338426"/>
    <lineage>
        <taxon>Bacteria</taxon>
        <taxon>Bacillati</taxon>
        <taxon>Actinomycetota</taxon>
        <taxon>Actinomycetes</taxon>
        <taxon>Micrococcales</taxon>
        <taxon>Micrococcaceae</taxon>
        <taxon>Arthrobacter</taxon>
    </lineage>
</organism>
<evidence type="ECO:0000313" key="4">
    <source>
        <dbReference type="Proteomes" id="UP001242995"/>
    </source>
</evidence>
<proteinExistence type="predicted"/>
<name>A0AAW8DLJ2_9MICC</name>
<dbReference type="AlphaFoldDB" id="A0AAW8DLJ2"/>
<dbReference type="Proteomes" id="UP001230951">
    <property type="component" value="Unassembled WGS sequence"/>
</dbReference>
<dbReference type="Proteomes" id="UP001242995">
    <property type="component" value="Unassembled WGS sequence"/>
</dbReference>
<protein>
    <submittedName>
        <fullName evidence="1">Uncharacterized protein</fullName>
    </submittedName>
</protein>
<accession>A0AAW8DLJ2</accession>
<reference evidence="1 3" key="1">
    <citation type="submission" date="2023-07" db="EMBL/GenBank/DDBJ databases">
        <title>Sorghum-associated microbial communities from plants grown in Nebraska, USA.</title>
        <authorList>
            <person name="Schachtman D."/>
        </authorList>
    </citation>
    <scope>NUCLEOTIDE SEQUENCE</scope>
    <source>
        <strain evidence="1">DS1006</strain>
        <strain evidence="2 3">DS1016</strain>
    </source>
</reference>
<gene>
    <name evidence="1" type="ORF">J2S90_003674</name>
    <name evidence="2" type="ORF">J2S93_003819</name>
</gene>